<gene>
    <name evidence="2" type="ORF">H114_27980</name>
</gene>
<dbReference type="EMBL" id="AOHP01000140">
    <property type="protein sequence ID" value="EMF24301.1"/>
    <property type="molecule type" value="Genomic_DNA"/>
</dbReference>
<keyword evidence="3" id="KW-1185">Reference proteome</keyword>
<dbReference type="AlphaFoldDB" id="M3DSX9"/>
<organism evidence="2 3">
    <name type="scientific">Streptomyces gancidicus BKS 13-15</name>
    <dbReference type="NCBI Taxonomy" id="1284664"/>
    <lineage>
        <taxon>Bacteria</taxon>
        <taxon>Bacillati</taxon>
        <taxon>Actinomycetota</taxon>
        <taxon>Actinomycetes</taxon>
        <taxon>Kitasatosporales</taxon>
        <taxon>Streptomycetaceae</taxon>
        <taxon>Streptomyces</taxon>
        <taxon>Streptomyces pseudogriseolus group</taxon>
    </lineage>
</organism>
<feature type="region of interest" description="Disordered" evidence="1">
    <location>
        <begin position="60"/>
        <end position="175"/>
    </location>
</feature>
<feature type="compositionally biased region" description="Pro residues" evidence="1">
    <location>
        <begin position="85"/>
        <end position="99"/>
    </location>
</feature>
<feature type="compositionally biased region" description="Pro residues" evidence="1">
    <location>
        <begin position="144"/>
        <end position="161"/>
    </location>
</feature>
<dbReference type="PATRIC" id="fig|1284664.3.peg.5595"/>
<feature type="region of interest" description="Disordered" evidence="1">
    <location>
        <begin position="1"/>
        <end position="31"/>
    </location>
</feature>
<name>M3DSX9_STREZ</name>
<protein>
    <submittedName>
        <fullName evidence="2">Uncharacterized protein</fullName>
    </submittedName>
</protein>
<proteinExistence type="predicted"/>
<sequence>MPGTTPAWVGGGGVAEDPVGTAGATAVGGNWLPPDISVVRASGVAGASPSGSLTCGAYTVCGSGTERSSPPSAVVSVPAHGVPSSAPPPAAGHADPPPSEAEAAAAAPEPADGSPAPDAPAPRPAPADDDAQPASGAPACPGTGPAPEPEPAAAPAAPPDVSPRRSGIPSRSAAS</sequence>
<feature type="compositionally biased region" description="Low complexity" evidence="1">
    <location>
        <begin position="132"/>
        <end position="143"/>
    </location>
</feature>
<accession>M3DSX9</accession>
<feature type="compositionally biased region" description="Low complexity" evidence="1">
    <location>
        <begin position="100"/>
        <end position="116"/>
    </location>
</feature>
<reference evidence="2 3" key="1">
    <citation type="journal article" date="2013" name="Genome Announc.">
        <title>Draft Genome Sequence of Streptomyces gancidicus Strain BKS 13-15.</title>
        <authorList>
            <person name="Kumar S."/>
            <person name="Kaur N."/>
            <person name="Singh N.K."/>
            <person name="Raghava G.P."/>
            <person name="Mayilraj S."/>
        </authorList>
    </citation>
    <scope>NUCLEOTIDE SEQUENCE [LARGE SCALE GENOMIC DNA]</scope>
    <source>
        <strain evidence="2 3">BKS 13-15</strain>
    </source>
</reference>
<comment type="caution">
    <text evidence="2">The sequence shown here is derived from an EMBL/GenBank/DDBJ whole genome shotgun (WGS) entry which is preliminary data.</text>
</comment>
<feature type="compositionally biased region" description="Low complexity" evidence="1">
    <location>
        <begin position="68"/>
        <end position="84"/>
    </location>
</feature>
<dbReference type="Proteomes" id="UP000011732">
    <property type="component" value="Unassembled WGS sequence"/>
</dbReference>
<evidence type="ECO:0000256" key="1">
    <source>
        <dbReference type="SAM" id="MobiDB-lite"/>
    </source>
</evidence>
<evidence type="ECO:0000313" key="3">
    <source>
        <dbReference type="Proteomes" id="UP000011732"/>
    </source>
</evidence>
<feature type="compositionally biased region" description="Low complexity" evidence="1">
    <location>
        <begin position="19"/>
        <end position="29"/>
    </location>
</feature>
<evidence type="ECO:0000313" key="2">
    <source>
        <dbReference type="EMBL" id="EMF24301.1"/>
    </source>
</evidence>